<keyword evidence="3" id="KW-1185">Reference proteome</keyword>
<dbReference type="InterPro" id="IPR020600">
    <property type="entry name" value="IMP_cyclohydrolase-like"/>
</dbReference>
<name>A0A1E5LAJ2_9BACI</name>
<comment type="caution">
    <text evidence="2">The sequence shown here is derived from an EMBL/GenBank/DDBJ whole genome shotgun (WGS) entry which is preliminary data.</text>
</comment>
<dbReference type="GO" id="GO:0006188">
    <property type="term" value="P:IMP biosynthetic process"/>
    <property type="evidence" value="ECO:0007669"/>
    <property type="project" value="InterPro"/>
</dbReference>
<keyword evidence="2" id="KW-0378">Hydrolase</keyword>
<dbReference type="OrthoDB" id="2676808at2"/>
<evidence type="ECO:0000259" key="1">
    <source>
        <dbReference type="Pfam" id="PF07826"/>
    </source>
</evidence>
<reference evidence="2 3" key="1">
    <citation type="submission" date="2016-08" db="EMBL/GenBank/DDBJ databases">
        <title>Genome of Bacillus solimangrovi GH2-4.</title>
        <authorList>
            <person name="Lim S."/>
            <person name="Kim B.-C."/>
        </authorList>
    </citation>
    <scope>NUCLEOTIDE SEQUENCE [LARGE SCALE GENOMIC DNA]</scope>
    <source>
        <strain evidence="2 3">GH2-4</strain>
    </source>
</reference>
<dbReference type="EMBL" id="MJEH01000064">
    <property type="protein sequence ID" value="OEH91102.1"/>
    <property type="molecule type" value="Genomic_DNA"/>
</dbReference>
<sequence>MLDSLCNANVNQLKKNSYPGRGIIVGLSPNSKKYYQVYWIMGRSSNSRNRIFVNEGGFVRTEAHDKNQLEDPTLIIYYPIKFYNDIHIVSNGDQTDTIYDSLINDESFECALNKREFEPDFPNLTPRISGMIDLNNEKMAYQLSILKSVQNDPNYCIRNYYNYERAVPGVGHCLHTYSENGNPLPSFVGEPFEVKLYDDIKDVGEFYWSALNEENKISLLVKSIDIEMKSTELFIINRNR</sequence>
<protein>
    <submittedName>
        <fullName evidence="2">Inosine monophosphate cyclohydrolase</fullName>
    </submittedName>
</protein>
<accession>A0A1E5LAJ2</accession>
<proteinExistence type="predicted"/>
<dbReference type="AlphaFoldDB" id="A0A1E5LAJ2"/>
<dbReference type="Gene3D" id="3.60.20.20">
    <property type="entry name" value="Inosine monophosphate cyclohydrolase-like"/>
    <property type="match status" value="1"/>
</dbReference>
<evidence type="ECO:0000313" key="3">
    <source>
        <dbReference type="Proteomes" id="UP000095209"/>
    </source>
</evidence>
<dbReference type="GO" id="GO:0003937">
    <property type="term" value="F:IMP cyclohydrolase activity"/>
    <property type="evidence" value="ECO:0007669"/>
    <property type="project" value="InterPro"/>
</dbReference>
<dbReference type="STRING" id="1305675.BFG57_06950"/>
<dbReference type="SUPFAM" id="SSF75569">
    <property type="entry name" value="Archaeal IMP cyclohydrolase PurO"/>
    <property type="match status" value="1"/>
</dbReference>
<feature type="domain" description="Inosine monophosphate cyclohydrolase-like" evidence="1">
    <location>
        <begin position="18"/>
        <end position="225"/>
    </location>
</feature>
<gene>
    <name evidence="2" type="ORF">BFG57_06950</name>
</gene>
<dbReference type="RefSeq" id="WP_069718869.1">
    <property type="nucleotide sequence ID" value="NZ_MJEH01000064.1"/>
</dbReference>
<dbReference type="Pfam" id="PF07826">
    <property type="entry name" value="IMP_cyclohyd"/>
    <property type="match status" value="1"/>
</dbReference>
<organism evidence="2 3">
    <name type="scientific">Bacillus solimangrovi</name>
    <dbReference type="NCBI Taxonomy" id="1305675"/>
    <lineage>
        <taxon>Bacteria</taxon>
        <taxon>Bacillati</taxon>
        <taxon>Bacillota</taxon>
        <taxon>Bacilli</taxon>
        <taxon>Bacillales</taxon>
        <taxon>Bacillaceae</taxon>
        <taxon>Bacillus</taxon>
    </lineage>
</organism>
<evidence type="ECO:0000313" key="2">
    <source>
        <dbReference type="EMBL" id="OEH91102.1"/>
    </source>
</evidence>
<dbReference type="Proteomes" id="UP000095209">
    <property type="component" value="Unassembled WGS sequence"/>
</dbReference>
<dbReference type="InterPro" id="IPR036795">
    <property type="entry name" value="IMP_cyclohydrolase-like_sf"/>
</dbReference>